<keyword evidence="2" id="KW-1185">Reference proteome</keyword>
<evidence type="ECO:0000313" key="1">
    <source>
        <dbReference type="EMBL" id="MET3731708.1"/>
    </source>
</evidence>
<evidence type="ECO:0000313" key="2">
    <source>
        <dbReference type="Proteomes" id="UP001549146"/>
    </source>
</evidence>
<dbReference type="EMBL" id="JBEPMO010000005">
    <property type="protein sequence ID" value="MET3731708.1"/>
    <property type="molecule type" value="Genomic_DNA"/>
</dbReference>
<dbReference type="Proteomes" id="UP001549146">
    <property type="component" value="Unassembled WGS sequence"/>
</dbReference>
<gene>
    <name evidence="1" type="ORF">ABID46_001282</name>
</gene>
<reference evidence="1 2" key="1">
    <citation type="submission" date="2024-06" db="EMBL/GenBank/DDBJ databases">
        <title>Genomic Encyclopedia of Type Strains, Phase IV (KMG-IV): sequencing the most valuable type-strain genomes for metagenomic binning, comparative biology and taxonomic classification.</title>
        <authorList>
            <person name="Goeker M."/>
        </authorList>
    </citation>
    <scope>NUCLEOTIDE SEQUENCE [LARGE SCALE GENOMIC DNA]</scope>
    <source>
        <strain evidence="1 2">DSM 29388</strain>
    </source>
</reference>
<comment type="caution">
    <text evidence="1">The sequence shown here is derived from an EMBL/GenBank/DDBJ whole genome shotgun (WGS) entry which is preliminary data.</text>
</comment>
<organism evidence="1 2">
    <name type="scientific">Moheibacter stercoris</name>
    <dbReference type="NCBI Taxonomy" id="1628251"/>
    <lineage>
        <taxon>Bacteria</taxon>
        <taxon>Pseudomonadati</taxon>
        <taxon>Bacteroidota</taxon>
        <taxon>Flavobacteriia</taxon>
        <taxon>Flavobacteriales</taxon>
        <taxon>Weeksellaceae</taxon>
        <taxon>Moheibacter</taxon>
    </lineage>
</organism>
<protein>
    <recommendedName>
        <fullName evidence="3">CarboxypepD_reg-like domain-containing protein</fullName>
    </recommendedName>
</protein>
<dbReference type="InterPro" id="IPR043741">
    <property type="entry name" value="DUF5686"/>
</dbReference>
<evidence type="ECO:0008006" key="3">
    <source>
        <dbReference type="Google" id="ProtNLM"/>
    </source>
</evidence>
<sequence length="814" mass="94938">MPKHLLFVFLLFSGILWSQTKIIVMDGFMEDQPLQDVYVLNQDNQELGKTNSKGLFVVPTGVNLVKLNYDGYEEKKLYVYGKDMVVQLKPITIQLSSTEITNDDSEARNIIRKSIQNQKKNSIENLKTYQYKSYSKFLVTAATDSMPYILFPKNESDSSYNDVRRLLDKSHLMLGERAMDHKFSNQFGAKNIVKATRISGTKIPLYEFVAMQPISHSFSDDKINFFFRQFVNPVSLAGLNEYRFRISDYEELEGKEMIIVSFFPQKRVQNKQQIKGKVWIDKETFALGKFYAENLSDKNVAELEMDWTLFDNYWFPQQQRYRMDGGEISYPTSKDTILADGTLRIDTIQKKEKVWLHLTTSFKDILSPVEFERNEFKGYTNEIDIKSMDQSDETLEAYRDSILTEMEKNTYIAIDSIGEKYKMDRNIRLLRVLSSGGKLSLGNYDLDLTKLFHYNDYEGFRLGVGGGTNYKFNENIYFNGYAAYGFKDKEFKFGGGIDWLVNKPYSGKIFAEYAKDVEASGRNPILLQNNYIQYLNDNFTNIYNDYFYKYQRASFGYQQDFWQNFTFRIAGIYHEKKAGFTYQYQDNRLDETYLSFDTQLALRWAPKDQNVRTPYGKVTISSGMPVFYLALTQGVNLFNADYTPTKLDFTYLDLYRTFFGQTNFQFRAGASFGDTPIFNLYEGMGNSKGKDRIFKNFGVAGLNNFETMEPGEFYSDRYLMFHVAHKFAGFRFLNQEVFPEFIYRGLIGDLENTIDHQHISFKTPKNYYQEAGLELNQLIYGILGVGAYYRFGSYSQDTFDQNFFVKATLKLTFF</sequence>
<name>A0ABV2LT08_9FLAO</name>
<dbReference type="RefSeq" id="WP_354508226.1">
    <property type="nucleotide sequence ID" value="NZ_JBEPMO010000005.1"/>
</dbReference>
<accession>A0ABV2LT08</accession>
<dbReference type="Pfam" id="PF18939">
    <property type="entry name" value="DUF5686"/>
    <property type="match status" value="1"/>
</dbReference>
<proteinExistence type="predicted"/>